<dbReference type="Pfam" id="PF12596">
    <property type="entry name" value="Tnp_P_element_C"/>
    <property type="match status" value="1"/>
</dbReference>
<evidence type="ECO:0000313" key="2">
    <source>
        <dbReference type="EnsemblMetazoa" id="AFUN011917-PA"/>
    </source>
</evidence>
<dbReference type="STRING" id="62324.A0A182S034"/>
<protein>
    <recommendedName>
        <fullName evidence="1">Transposable element P transposase-like C-terminal domain-containing protein</fullName>
    </recommendedName>
</protein>
<name>A0A182S034_ANOFN</name>
<organism evidence="2">
    <name type="scientific">Anopheles funestus</name>
    <name type="common">African malaria mosquito</name>
    <dbReference type="NCBI Taxonomy" id="62324"/>
    <lineage>
        <taxon>Eukaryota</taxon>
        <taxon>Metazoa</taxon>
        <taxon>Ecdysozoa</taxon>
        <taxon>Arthropoda</taxon>
        <taxon>Hexapoda</taxon>
        <taxon>Insecta</taxon>
        <taxon>Pterygota</taxon>
        <taxon>Neoptera</taxon>
        <taxon>Endopterygota</taxon>
        <taxon>Diptera</taxon>
        <taxon>Nematocera</taxon>
        <taxon>Culicoidea</taxon>
        <taxon>Culicidae</taxon>
        <taxon>Anophelinae</taxon>
        <taxon>Anopheles</taxon>
    </lineage>
</organism>
<dbReference type="EnsemblMetazoa" id="AFUN011917-RA">
    <property type="protein sequence ID" value="AFUN011917-PA"/>
    <property type="gene ID" value="AFUN011917"/>
</dbReference>
<reference evidence="2" key="1">
    <citation type="submission" date="2020-05" db="UniProtKB">
        <authorList>
            <consortium name="EnsemblMetazoa"/>
        </authorList>
    </citation>
    <scope>IDENTIFICATION</scope>
    <source>
        <strain evidence="2">FUMOZ</strain>
    </source>
</reference>
<sequence>MTKEIMLDLIQKLHHKGVNVAGIVSNNCSSNISCWRELGAVHYITPYFEHPATKKKVYDAPHLLRLLKNWLFNQDVLENFFSQLRQKGGVHDHSAPLSCTYIILGKAPSILHNVTHNPEEDSKHVSQDVLVTSVQCSIKAPEHQGNEEEENFISATMLREADIDILLPESSAMEQANDFCQSSQLNSVGNGNISLYEQEKYGLEYIIGYIAKKFGEKYPQLNFGLHSYKSTDDHLYCQPTSFLLVKTMDTIFRTIQKDGKLLKTTGVGRKLAYAIKQHLPDVPLDVIKSFAKLILRMRYINMCKMYGERKNTHKRICIQ</sequence>
<dbReference type="InterPro" id="IPR022242">
    <property type="entry name" value="TNP-like_C"/>
</dbReference>
<evidence type="ECO:0000259" key="1">
    <source>
        <dbReference type="Pfam" id="PF12596"/>
    </source>
</evidence>
<accession>A0A182S034</accession>
<proteinExistence type="predicted"/>
<dbReference type="AlphaFoldDB" id="A0A182S034"/>
<dbReference type="VEuPathDB" id="VectorBase:AFUN011917"/>
<feature type="domain" description="Transposable element P transposase-like C-terminal" evidence="1">
    <location>
        <begin position="127"/>
        <end position="224"/>
    </location>
</feature>